<comment type="caution">
    <text evidence="1">The sequence shown here is derived from an EMBL/GenBank/DDBJ whole genome shotgun (WGS) entry which is preliminary data.</text>
</comment>
<dbReference type="Gene3D" id="1.10.600.10">
    <property type="entry name" value="Farnesyl Diphosphate Synthase"/>
    <property type="match status" value="1"/>
</dbReference>
<reference evidence="1" key="1">
    <citation type="submission" date="2019-12" db="EMBL/GenBank/DDBJ databases">
        <title>Whole-genome sequence of Halomicrobium mukohataei pws1.</title>
        <authorList>
            <person name="Verma D.K."/>
            <person name="Gopal K."/>
            <person name="Prasad E.S."/>
        </authorList>
    </citation>
    <scope>NUCLEOTIDE SEQUENCE</scope>
    <source>
        <strain evidence="1">Pws1</strain>
    </source>
</reference>
<dbReference type="RefSeq" id="WP_170093841.1">
    <property type="nucleotide sequence ID" value="NZ_WOYG01000001.1"/>
</dbReference>
<dbReference type="OrthoDB" id="202855at2157"/>
<gene>
    <name evidence="1" type="ORF">GOC74_09080</name>
</gene>
<evidence type="ECO:0000313" key="1">
    <source>
        <dbReference type="EMBL" id="NLV10081.1"/>
    </source>
</evidence>
<dbReference type="EMBL" id="WOYG01000001">
    <property type="protein sequence ID" value="NLV10081.1"/>
    <property type="molecule type" value="Genomic_DNA"/>
</dbReference>
<evidence type="ECO:0008006" key="3">
    <source>
        <dbReference type="Google" id="ProtNLM"/>
    </source>
</evidence>
<protein>
    <recommendedName>
        <fullName evidence="3">Polyprenyl synthetase</fullName>
    </recommendedName>
</protein>
<sequence>MAEGRVPTDHGAEIERRLADLVAAHDDHLPSRVSPVLDDRWYGELLVGSYASVADEPTAETALSGAVAVELLREYCHRRGNLLGHLSDDDLGAGERTASLLAGDFLFSAAYSELLAVEDSRCRDCVETMLDASKRIVETFADDATAQSARSVIEDTAGALGGSAAAVGATIGGIDDRSRDRLEALGRNLAAGRAARWTLALDADCGLAWHVDHHGLARYAEERLALADRQCRALAPLAETARLRPSFEAIEDGPTRTRP</sequence>
<dbReference type="AlphaFoldDB" id="A0A847UFY4"/>
<proteinExistence type="predicted"/>
<dbReference type="Proteomes" id="UP000608662">
    <property type="component" value="Unassembled WGS sequence"/>
</dbReference>
<name>A0A847UFY4_9EURY</name>
<accession>A0A847UFY4</accession>
<evidence type="ECO:0000313" key="2">
    <source>
        <dbReference type="Proteomes" id="UP000608662"/>
    </source>
</evidence>
<dbReference type="InterPro" id="IPR008949">
    <property type="entry name" value="Isoprenoid_synthase_dom_sf"/>
</dbReference>
<dbReference type="SUPFAM" id="SSF48576">
    <property type="entry name" value="Terpenoid synthases"/>
    <property type="match status" value="1"/>
</dbReference>
<organism evidence="1 2">
    <name type="scientific">Halomicrobium mukohataei</name>
    <dbReference type="NCBI Taxonomy" id="57705"/>
    <lineage>
        <taxon>Archaea</taxon>
        <taxon>Methanobacteriati</taxon>
        <taxon>Methanobacteriota</taxon>
        <taxon>Stenosarchaea group</taxon>
        <taxon>Halobacteria</taxon>
        <taxon>Halobacteriales</taxon>
        <taxon>Haloarculaceae</taxon>
        <taxon>Halomicrobium</taxon>
    </lineage>
</organism>